<keyword evidence="2" id="KW-0732">Signal</keyword>
<reference evidence="3 4" key="1">
    <citation type="submission" date="2008-07" db="EMBL/GenBank/DDBJ databases">
        <authorList>
            <person name="Tandeau de Marsac N."/>
            <person name="Ferriera S."/>
            <person name="Johnson J."/>
            <person name="Kravitz S."/>
            <person name="Beeson K."/>
            <person name="Sutton G."/>
            <person name="Rogers Y.-H."/>
            <person name="Friedman R."/>
            <person name="Frazier M."/>
            <person name="Venter J.C."/>
        </authorList>
    </citation>
    <scope>NUCLEOTIDE SEQUENCE [LARGE SCALE GENOMIC DNA]</scope>
    <source>
        <strain evidence="3 4">PCC 7420</strain>
    </source>
</reference>
<feature type="compositionally biased region" description="Low complexity" evidence="1">
    <location>
        <begin position="136"/>
        <end position="145"/>
    </location>
</feature>
<gene>
    <name evidence="3" type="ORF">MC7420_2807</name>
</gene>
<evidence type="ECO:0000256" key="2">
    <source>
        <dbReference type="SAM" id="SignalP"/>
    </source>
</evidence>
<feature type="compositionally biased region" description="Polar residues" evidence="1">
    <location>
        <begin position="26"/>
        <end position="37"/>
    </location>
</feature>
<keyword evidence="4" id="KW-1185">Reference proteome</keyword>
<dbReference type="AlphaFoldDB" id="B4W3I8"/>
<evidence type="ECO:0008006" key="5">
    <source>
        <dbReference type="Google" id="ProtNLM"/>
    </source>
</evidence>
<protein>
    <recommendedName>
        <fullName evidence="5">Lipoprotein</fullName>
    </recommendedName>
</protein>
<dbReference type="PROSITE" id="PS51257">
    <property type="entry name" value="PROKAR_LIPOPROTEIN"/>
    <property type="match status" value="1"/>
</dbReference>
<organism evidence="3 4">
    <name type="scientific">Coleofasciculus chthonoplastes PCC 7420</name>
    <dbReference type="NCBI Taxonomy" id="118168"/>
    <lineage>
        <taxon>Bacteria</taxon>
        <taxon>Bacillati</taxon>
        <taxon>Cyanobacteriota</taxon>
        <taxon>Cyanophyceae</taxon>
        <taxon>Coleofasciculales</taxon>
        <taxon>Coleofasciculaceae</taxon>
        <taxon>Coleofasciculus</taxon>
    </lineage>
</organism>
<dbReference type="OrthoDB" id="529932at2"/>
<feature type="compositionally biased region" description="Low complexity" evidence="1">
    <location>
        <begin position="92"/>
        <end position="117"/>
    </location>
</feature>
<evidence type="ECO:0000313" key="4">
    <source>
        <dbReference type="Proteomes" id="UP000003835"/>
    </source>
</evidence>
<dbReference type="Proteomes" id="UP000003835">
    <property type="component" value="Unassembled WGS sequence"/>
</dbReference>
<dbReference type="STRING" id="118168.MC7420_2807"/>
<feature type="compositionally biased region" description="Polar residues" evidence="1">
    <location>
        <begin position="121"/>
        <end position="130"/>
    </location>
</feature>
<feature type="signal peptide" evidence="2">
    <location>
        <begin position="1"/>
        <end position="22"/>
    </location>
</feature>
<feature type="chain" id="PRO_5002827721" description="Lipoprotein" evidence="2">
    <location>
        <begin position="23"/>
        <end position="267"/>
    </location>
</feature>
<evidence type="ECO:0000313" key="3">
    <source>
        <dbReference type="EMBL" id="EDX71246.1"/>
    </source>
</evidence>
<accession>B4W3I8</accession>
<dbReference type="EMBL" id="DS989875">
    <property type="protein sequence ID" value="EDX71246.1"/>
    <property type="molecule type" value="Genomic_DNA"/>
</dbReference>
<feature type="compositionally biased region" description="Low complexity" evidence="1">
    <location>
        <begin position="38"/>
        <end position="49"/>
    </location>
</feature>
<dbReference type="eggNOG" id="ENOG503302P">
    <property type="taxonomic scope" value="Bacteria"/>
</dbReference>
<proteinExistence type="predicted"/>
<dbReference type="HOGENOM" id="CLU_069098_0_0_3"/>
<feature type="region of interest" description="Disordered" evidence="1">
    <location>
        <begin position="26"/>
        <end position="68"/>
    </location>
</feature>
<evidence type="ECO:0000256" key="1">
    <source>
        <dbReference type="SAM" id="MobiDB-lite"/>
    </source>
</evidence>
<feature type="region of interest" description="Disordered" evidence="1">
    <location>
        <begin position="82"/>
        <end position="181"/>
    </location>
</feature>
<name>B4W3I8_9CYAN</name>
<sequence length="267" mass="28027">MNKLRWIAGLGLVALLVTSCTRQNNQVSQTPQPESSVATAPTQPEAETANNRSKTLVPPPPAGLIPSSRLIEIPVAKARQDPFSTVKVAPNQQSTPTKTTQPTQPQPAKTQPSQPKASETPAKTQPSPTSEPKRQPSPTKSSPTPAANEKSPETPAPKTQAPKPQPSPAPSETTVIEEPPAPSTELADAVKVSGVMQLEGQWNAIVKASANTTSRYVRAGDSLLNGAVLVKRIELGTNKEPLVILEQNGVEVIKYVGSGNGLVASAD</sequence>
<dbReference type="RefSeq" id="WP_006105970.1">
    <property type="nucleotide sequence ID" value="NZ_DS989875.1"/>
</dbReference>